<protein>
    <submittedName>
        <fullName evidence="1">Uncharacterized protein</fullName>
    </submittedName>
</protein>
<keyword evidence="2" id="KW-1185">Reference proteome</keyword>
<name>A0AAV5KHI5_9ROSI</name>
<organism evidence="1 2">
    <name type="scientific">Rubroshorea leprosula</name>
    <dbReference type="NCBI Taxonomy" id="152421"/>
    <lineage>
        <taxon>Eukaryota</taxon>
        <taxon>Viridiplantae</taxon>
        <taxon>Streptophyta</taxon>
        <taxon>Embryophyta</taxon>
        <taxon>Tracheophyta</taxon>
        <taxon>Spermatophyta</taxon>
        <taxon>Magnoliopsida</taxon>
        <taxon>eudicotyledons</taxon>
        <taxon>Gunneridae</taxon>
        <taxon>Pentapetalae</taxon>
        <taxon>rosids</taxon>
        <taxon>malvids</taxon>
        <taxon>Malvales</taxon>
        <taxon>Dipterocarpaceae</taxon>
        <taxon>Rubroshorea</taxon>
    </lineage>
</organism>
<dbReference type="EMBL" id="BPVZ01000064">
    <property type="protein sequence ID" value="GKV24067.1"/>
    <property type="molecule type" value="Genomic_DNA"/>
</dbReference>
<gene>
    <name evidence="1" type="ORF">SLEP1_g33727</name>
</gene>
<evidence type="ECO:0000313" key="2">
    <source>
        <dbReference type="Proteomes" id="UP001054252"/>
    </source>
</evidence>
<reference evidence="1 2" key="1">
    <citation type="journal article" date="2021" name="Commun. Biol.">
        <title>The genome of Shorea leprosula (Dipterocarpaceae) highlights the ecological relevance of drought in aseasonal tropical rainforests.</title>
        <authorList>
            <person name="Ng K.K.S."/>
            <person name="Kobayashi M.J."/>
            <person name="Fawcett J.A."/>
            <person name="Hatakeyama M."/>
            <person name="Paape T."/>
            <person name="Ng C.H."/>
            <person name="Ang C.C."/>
            <person name="Tnah L.H."/>
            <person name="Lee C.T."/>
            <person name="Nishiyama T."/>
            <person name="Sese J."/>
            <person name="O'Brien M.J."/>
            <person name="Copetti D."/>
            <person name="Mohd Noor M.I."/>
            <person name="Ong R.C."/>
            <person name="Putra M."/>
            <person name="Sireger I.Z."/>
            <person name="Indrioko S."/>
            <person name="Kosugi Y."/>
            <person name="Izuno A."/>
            <person name="Isagi Y."/>
            <person name="Lee S.L."/>
            <person name="Shimizu K.K."/>
        </authorList>
    </citation>
    <scope>NUCLEOTIDE SEQUENCE [LARGE SCALE GENOMIC DNA]</scope>
    <source>
        <strain evidence="1">214</strain>
    </source>
</reference>
<proteinExistence type="predicted"/>
<comment type="caution">
    <text evidence="1">The sequence shown here is derived from an EMBL/GenBank/DDBJ whole genome shotgun (WGS) entry which is preliminary data.</text>
</comment>
<evidence type="ECO:0000313" key="1">
    <source>
        <dbReference type="EMBL" id="GKV24067.1"/>
    </source>
</evidence>
<dbReference type="Proteomes" id="UP001054252">
    <property type="component" value="Unassembled WGS sequence"/>
</dbReference>
<accession>A0AAV5KHI5</accession>
<sequence length="58" mass="6306">MGIRLPDLVLHAKQQVIRRTCPAKRNCSYGQPLAAMGVPKGHFSVYVGDEEGTIVLAL</sequence>
<dbReference type="AlphaFoldDB" id="A0AAV5KHI5"/>